<dbReference type="InterPro" id="IPR046660">
    <property type="entry name" value="DUF6769"/>
</dbReference>
<keyword evidence="1" id="KW-0812">Transmembrane</keyword>
<name>A0ABR6KPF6_9BACT</name>
<dbReference type="EMBL" id="JACHOC010000006">
    <property type="protein sequence ID" value="MBB4623291.1"/>
    <property type="molecule type" value="Genomic_DNA"/>
</dbReference>
<proteinExistence type="predicted"/>
<sequence>MRAKKYIIRYIMLVASIIMLLSVVVPHHHHSNGMPCFKSLTEHNHKSSSSHDCGCNGHNLALFISLLSHVTDGDVSHLLFPLQVLFDYINPPVPLLYGQTFDRERAFYIESLHDTWITCSGGLRAPPVL</sequence>
<dbReference type="RefSeq" id="WP_183671445.1">
    <property type="nucleotide sequence ID" value="NZ_BMPB01000007.1"/>
</dbReference>
<dbReference type="Pfam" id="PF20558">
    <property type="entry name" value="DUF6769"/>
    <property type="match status" value="1"/>
</dbReference>
<gene>
    <name evidence="2" type="ORF">GGQ57_003203</name>
</gene>
<keyword evidence="1" id="KW-1133">Transmembrane helix</keyword>
<protein>
    <recommendedName>
        <fullName evidence="4">DUF2946 domain-containing protein</fullName>
    </recommendedName>
</protein>
<dbReference type="Proteomes" id="UP000533637">
    <property type="component" value="Unassembled WGS sequence"/>
</dbReference>
<comment type="caution">
    <text evidence="2">The sequence shown here is derived from an EMBL/GenBank/DDBJ whole genome shotgun (WGS) entry which is preliminary data.</text>
</comment>
<reference evidence="2 3" key="1">
    <citation type="submission" date="2020-08" db="EMBL/GenBank/DDBJ databases">
        <title>Genomic Encyclopedia of Type Strains, Phase IV (KMG-IV): sequencing the most valuable type-strain genomes for metagenomic binning, comparative biology and taxonomic classification.</title>
        <authorList>
            <person name="Goeker M."/>
        </authorList>
    </citation>
    <scope>NUCLEOTIDE SEQUENCE [LARGE SCALE GENOMIC DNA]</scope>
    <source>
        <strain evidence="2 3">DSM 102983</strain>
    </source>
</reference>
<organism evidence="2 3">
    <name type="scientific">Parabacteroides faecis</name>
    <dbReference type="NCBI Taxonomy" id="1217282"/>
    <lineage>
        <taxon>Bacteria</taxon>
        <taxon>Pseudomonadati</taxon>
        <taxon>Bacteroidota</taxon>
        <taxon>Bacteroidia</taxon>
        <taxon>Bacteroidales</taxon>
        <taxon>Tannerellaceae</taxon>
        <taxon>Parabacteroides</taxon>
    </lineage>
</organism>
<keyword evidence="3" id="KW-1185">Reference proteome</keyword>
<evidence type="ECO:0000313" key="3">
    <source>
        <dbReference type="Proteomes" id="UP000533637"/>
    </source>
</evidence>
<evidence type="ECO:0008006" key="4">
    <source>
        <dbReference type="Google" id="ProtNLM"/>
    </source>
</evidence>
<keyword evidence="1" id="KW-0472">Membrane</keyword>
<evidence type="ECO:0000256" key="1">
    <source>
        <dbReference type="SAM" id="Phobius"/>
    </source>
</evidence>
<evidence type="ECO:0000313" key="2">
    <source>
        <dbReference type="EMBL" id="MBB4623291.1"/>
    </source>
</evidence>
<feature type="transmembrane region" description="Helical" evidence="1">
    <location>
        <begin position="7"/>
        <end position="25"/>
    </location>
</feature>
<accession>A0ABR6KPF6</accession>